<evidence type="ECO:0000259" key="5">
    <source>
        <dbReference type="PROSITE" id="PS51465"/>
    </source>
</evidence>
<dbReference type="SUPFAM" id="SSF100895">
    <property type="entry name" value="Kazal-type serine protease inhibitors"/>
    <property type="match status" value="2"/>
</dbReference>
<dbReference type="GeneID" id="108566952"/>
<evidence type="ECO:0000256" key="2">
    <source>
        <dbReference type="ARBA" id="ARBA00022525"/>
    </source>
</evidence>
<organism evidence="6 7">
    <name type="scientific">Nicrophorus vespilloides</name>
    <name type="common">Boreal carrion beetle</name>
    <dbReference type="NCBI Taxonomy" id="110193"/>
    <lineage>
        <taxon>Eukaryota</taxon>
        <taxon>Metazoa</taxon>
        <taxon>Ecdysozoa</taxon>
        <taxon>Arthropoda</taxon>
        <taxon>Hexapoda</taxon>
        <taxon>Insecta</taxon>
        <taxon>Pterygota</taxon>
        <taxon>Neoptera</taxon>
        <taxon>Endopterygota</taxon>
        <taxon>Coleoptera</taxon>
        <taxon>Polyphaga</taxon>
        <taxon>Staphyliniformia</taxon>
        <taxon>Silphidae</taxon>
        <taxon>Nicrophorinae</taxon>
        <taxon>Nicrophorus</taxon>
    </lineage>
</organism>
<comment type="subcellular location">
    <subcellularLocation>
        <location evidence="1">Secreted</location>
    </subcellularLocation>
</comment>
<feature type="chain" id="PRO_5046023372" evidence="4">
    <location>
        <begin position="17"/>
        <end position="112"/>
    </location>
</feature>
<dbReference type="InterPro" id="IPR039932">
    <property type="entry name" value="Spink4-like"/>
</dbReference>
<evidence type="ECO:0000256" key="4">
    <source>
        <dbReference type="SAM" id="SignalP"/>
    </source>
</evidence>
<evidence type="ECO:0000256" key="3">
    <source>
        <dbReference type="ARBA" id="ARBA00023157"/>
    </source>
</evidence>
<evidence type="ECO:0000313" key="7">
    <source>
        <dbReference type="RefSeq" id="XP_017782595.1"/>
    </source>
</evidence>
<dbReference type="PANTHER" id="PTHR21179:SF0">
    <property type="entry name" value="SERINE PROTEASE INHIBITOR KAZAL-TYPE 4"/>
    <property type="match status" value="1"/>
</dbReference>
<dbReference type="Proteomes" id="UP000695000">
    <property type="component" value="Unplaced"/>
</dbReference>
<dbReference type="Pfam" id="PF00050">
    <property type="entry name" value="Kazal_1"/>
    <property type="match status" value="1"/>
</dbReference>
<keyword evidence="2" id="KW-0964">Secreted</keyword>
<evidence type="ECO:0000313" key="6">
    <source>
        <dbReference type="Proteomes" id="UP000695000"/>
    </source>
</evidence>
<evidence type="ECO:0000256" key="1">
    <source>
        <dbReference type="ARBA" id="ARBA00004613"/>
    </source>
</evidence>
<keyword evidence="3" id="KW-1015">Disulfide bond</keyword>
<feature type="signal peptide" evidence="4">
    <location>
        <begin position="1"/>
        <end position="16"/>
    </location>
</feature>
<dbReference type="Pfam" id="PF07648">
    <property type="entry name" value="Kazal_2"/>
    <property type="match status" value="1"/>
</dbReference>
<protein>
    <submittedName>
        <fullName evidence="7">Ovomucoid-like</fullName>
    </submittedName>
</protein>
<keyword evidence="6" id="KW-1185">Reference proteome</keyword>
<dbReference type="PROSITE" id="PS51465">
    <property type="entry name" value="KAZAL_2"/>
    <property type="match status" value="2"/>
</dbReference>
<accession>A0ABM1N6Z5</accession>
<dbReference type="InterPro" id="IPR002350">
    <property type="entry name" value="Kazal_dom"/>
</dbReference>
<name>A0ABM1N6Z5_NICVS</name>
<feature type="domain" description="Kazal-like" evidence="5">
    <location>
        <begin position="64"/>
        <end position="108"/>
    </location>
</feature>
<dbReference type="RefSeq" id="XP_017782595.1">
    <property type="nucleotide sequence ID" value="XM_017927106.1"/>
</dbReference>
<dbReference type="PANTHER" id="PTHR21179">
    <property type="entry name" value="SERINE-TYPE ENDOPEPTIDASE INHIBITOR"/>
    <property type="match status" value="1"/>
</dbReference>
<dbReference type="CDD" id="cd00104">
    <property type="entry name" value="KAZAL_FS"/>
    <property type="match status" value="2"/>
</dbReference>
<dbReference type="SMART" id="SM00280">
    <property type="entry name" value="KAZAL"/>
    <property type="match status" value="2"/>
</dbReference>
<proteinExistence type="predicted"/>
<dbReference type="Gene3D" id="3.30.60.30">
    <property type="match status" value="2"/>
</dbReference>
<sequence length="112" mass="11989">MKTIAVLLSVVVVAIAYPSCPCSLSLLPVCGSNGRTYGNECDLQCAQRTDSALTLAYNGECHEICSCTKEYNPVCGTDANTYDNLCILGCARKNDASVYALYEGACKKDQKT</sequence>
<dbReference type="PROSITE" id="PS00282">
    <property type="entry name" value="KAZAL_1"/>
    <property type="match status" value="1"/>
</dbReference>
<reference evidence="7" key="1">
    <citation type="submission" date="2025-08" db="UniProtKB">
        <authorList>
            <consortium name="RefSeq"/>
        </authorList>
    </citation>
    <scope>IDENTIFICATION</scope>
    <source>
        <tissue evidence="7">Whole Larva</tissue>
    </source>
</reference>
<keyword evidence="4" id="KW-0732">Signal</keyword>
<gene>
    <name evidence="7" type="primary">LOC108566952</name>
</gene>
<feature type="domain" description="Kazal-like" evidence="5">
    <location>
        <begin position="14"/>
        <end position="63"/>
    </location>
</feature>
<dbReference type="InterPro" id="IPR036058">
    <property type="entry name" value="Kazal_dom_sf"/>
</dbReference>